<keyword evidence="3" id="KW-1185">Reference proteome</keyword>
<dbReference type="AlphaFoldDB" id="A0AAD4K096"/>
<evidence type="ECO:0000313" key="2">
    <source>
        <dbReference type="EMBL" id="KAH8370094.1"/>
    </source>
</evidence>
<gene>
    <name evidence="2" type="ORF">KR093_002143</name>
</gene>
<dbReference type="SUPFAM" id="SSF56436">
    <property type="entry name" value="C-type lectin-like"/>
    <property type="match status" value="1"/>
</dbReference>
<evidence type="ECO:0000259" key="1">
    <source>
        <dbReference type="PROSITE" id="PS50041"/>
    </source>
</evidence>
<feature type="domain" description="C-type lectin" evidence="1">
    <location>
        <begin position="35"/>
        <end position="154"/>
    </location>
</feature>
<dbReference type="SMART" id="SM00034">
    <property type="entry name" value="CLECT"/>
    <property type="match status" value="1"/>
</dbReference>
<dbReference type="InterPro" id="IPR016186">
    <property type="entry name" value="C-type_lectin-like/link_sf"/>
</dbReference>
<dbReference type="Gene3D" id="3.10.100.10">
    <property type="entry name" value="Mannose-Binding Protein A, subunit A"/>
    <property type="match status" value="1"/>
</dbReference>
<dbReference type="Proteomes" id="UP001200034">
    <property type="component" value="Unassembled WGS sequence"/>
</dbReference>
<reference evidence="2" key="1">
    <citation type="journal article" date="2021" name="Mol. Ecol. Resour.">
        <title>Phylogenomic analyses of the genus Drosophila reveals genomic signals of climate adaptation.</title>
        <authorList>
            <person name="Li F."/>
            <person name="Rane R.V."/>
            <person name="Luria V."/>
            <person name="Xiong Z."/>
            <person name="Chen J."/>
            <person name="Li Z."/>
            <person name="Catullo R.A."/>
            <person name="Griffin P.C."/>
            <person name="Schiffer M."/>
            <person name="Pearce S."/>
            <person name="Lee S.F."/>
            <person name="McElroy K."/>
            <person name="Stocker A."/>
            <person name="Shirriffs J."/>
            <person name="Cockerell F."/>
            <person name="Coppin C."/>
            <person name="Sgro C.M."/>
            <person name="Karger A."/>
            <person name="Cain J.W."/>
            <person name="Weber J.A."/>
            <person name="Santpere G."/>
            <person name="Kirschner M.W."/>
            <person name="Hoffmann A.A."/>
            <person name="Oakeshott J.G."/>
            <person name="Zhang G."/>
        </authorList>
    </citation>
    <scope>NUCLEOTIDE SEQUENCE</scope>
    <source>
        <strain evidence="2">BGI-SZ-2011g</strain>
    </source>
</reference>
<evidence type="ECO:0000313" key="3">
    <source>
        <dbReference type="Proteomes" id="UP001200034"/>
    </source>
</evidence>
<dbReference type="InterPro" id="IPR050111">
    <property type="entry name" value="C-type_lectin/snaclec_domain"/>
</dbReference>
<proteinExistence type="predicted"/>
<dbReference type="InterPro" id="IPR001304">
    <property type="entry name" value="C-type_lectin-like"/>
</dbReference>
<dbReference type="Pfam" id="PF00059">
    <property type="entry name" value="Lectin_C"/>
    <property type="match status" value="1"/>
</dbReference>
<sequence length="159" mass="18553">SIENQLTMLQDELTKLKQSPVEETRKEYLKHYEKIGSKYYYIEANQKINWFAAAHKCHELGGHLLSLQNQQEYSAVTPKLNGSSYWIDINDLGYKGFYLSHTTGKTSPYFNWHKGEPNHAGNVENCVVLEKRKTSDAILMNDDKCLEFRLFVCEFNEHK</sequence>
<feature type="non-terminal residue" evidence="2">
    <location>
        <position position="1"/>
    </location>
</feature>
<accession>A0AAD4K096</accession>
<name>A0AAD4K096_9MUSC</name>
<comment type="caution">
    <text evidence="2">The sequence shown here is derived from an EMBL/GenBank/DDBJ whole genome shotgun (WGS) entry which is preliminary data.</text>
</comment>
<dbReference type="PANTHER" id="PTHR22803">
    <property type="entry name" value="MANNOSE, PHOSPHOLIPASE, LECTIN RECEPTOR RELATED"/>
    <property type="match status" value="1"/>
</dbReference>
<dbReference type="CDD" id="cd00037">
    <property type="entry name" value="CLECT"/>
    <property type="match status" value="1"/>
</dbReference>
<dbReference type="PROSITE" id="PS50041">
    <property type="entry name" value="C_TYPE_LECTIN_2"/>
    <property type="match status" value="1"/>
</dbReference>
<dbReference type="InterPro" id="IPR016187">
    <property type="entry name" value="CTDL_fold"/>
</dbReference>
<dbReference type="EMBL" id="JAJJHW010002585">
    <property type="protein sequence ID" value="KAH8370094.1"/>
    <property type="molecule type" value="Genomic_DNA"/>
</dbReference>
<organism evidence="2 3">
    <name type="scientific">Drosophila rubida</name>
    <dbReference type="NCBI Taxonomy" id="30044"/>
    <lineage>
        <taxon>Eukaryota</taxon>
        <taxon>Metazoa</taxon>
        <taxon>Ecdysozoa</taxon>
        <taxon>Arthropoda</taxon>
        <taxon>Hexapoda</taxon>
        <taxon>Insecta</taxon>
        <taxon>Pterygota</taxon>
        <taxon>Neoptera</taxon>
        <taxon>Endopterygota</taxon>
        <taxon>Diptera</taxon>
        <taxon>Brachycera</taxon>
        <taxon>Muscomorpha</taxon>
        <taxon>Ephydroidea</taxon>
        <taxon>Drosophilidae</taxon>
        <taxon>Drosophila</taxon>
    </lineage>
</organism>
<protein>
    <recommendedName>
        <fullName evidence="1">C-type lectin domain-containing protein</fullName>
    </recommendedName>
</protein>